<dbReference type="PANTHER" id="PTHR23420">
    <property type="entry name" value="ADENOSYLHOMOCYSTEINASE"/>
    <property type="match status" value="1"/>
</dbReference>
<dbReference type="GO" id="GO:0005829">
    <property type="term" value="C:cytosol"/>
    <property type="evidence" value="ECO:0007669"/>
    <property type="project" value="TreeGrafter"/>
</dbReference>
<evidence type="ECO:0000256" key="4">
    <source>
        <dbReference type="ARBA" id="ARBA00023027"/>
    </source>
</evidence>
<dbReference type="SMART" id="SM00997">
    <property type="entry name" value="AdoHcyase_NAD"/>
    <property type="match status" value="1"/>
</dbReference>
<dbReference type="InterPro" id="IPR000043">
    <property type="entry name" value="Adenosylhomocysteinase-like"/>
</dbReference>
<evidence type="ECO:0000313" key="7">
    <source>
        <dbReference type="Proteomes" id="UP000654075"/>
    </source>
</evidence>
<evidence type="ECO:0000256" key="3">
    <source>
        <dbReference type="ARBA" id="ARBA00022563"/>
    </source>
</evidence>
<proteinExistence type="inferred from homology"/>
<gene>
    <name evidence="6" type="ORF">PGLA1383_LOCUS31624</name>
</gene>
<dbReference type="PANTHER" id="PTHR23420:SF0">
    <property type="entry name" value="ADENOSYLHOMOCYSTEINASE"/>
    <property type="match status" value="1"/>
</dbReference>
<dbReference type="InterPro" id="IPR036291">
    <property type="entry name" value="NAD(P)-bd_dom_sf"/>
</dbReference>
<dbReference type="InterPro" id="IPR015878">
    <property type="entry name" value="Ado_hCys_hydrolase_NAD-bd"/>
</dbReference>
<dbReference type="GO" id="GO:0004013">
    <property type="term" value="F:adenosylhomocysteinase activity"/>
    <property type="evidence" value="ECO:0007669"/>
    <property type="project" value="TreeGrafter"/>
</dbReference>
<dbReference type="AlphaFoldDB" id="A0A813FHE9"/>
<evidence type="ECO:0000256" key="2">
    <source>
        <dbReference type="ARBA" id="ARBA00007122"/>
    </source>
</evidence>
<dbReference type="Pfam" id="PF00670">
    <property type="entry name" value="AdoHcyase_NAD"/>
    <property type="match status" value="2"/>
</dbReference>
<dbReference type="Gene3D" id="3.40.50.1480">
    <property type="entry name" value="Adenosylhomocysteinase-like"/>
    <property type="match status" value="1"/>
</dbReference>
<dbReference type="GO" id="GO:0006730">
    <property type="term" value="P:one-carbon metabolic process"/>
    <property type="evidence" value="ECO:0007669"/>
    <property type="project" value="UniProtKB-KW"/>
</dbReference>
<dbReference type="SMART" id="SM00996">
    <property type="entry name" value="AdoHcyase"/>
    <property type="match status" value="1"/>
</dbReference>
<dbReference type="OrthoDB" id="10007170at2759"/>
<keyword evidence="7" id="KW-1185">Reference proteome</keyword>
<comment type="caution">
    <text evidence="6">The sequence shown here is derived from an EMBL/GenBank/DDBJ whole genome shotgun (WGS) entry which is preliminary data.</text>
</comment>
<dbReference type="InterPro" id="IPR042172">
    <property type="entry name" value="Adenosylhomocyst_ase-like_sf"/>
</dbReference>
<dbReference type="SUPFAM" id="SSF51735">
    <property type="entry name" value="NAD(P)-binding Rossmann-fold domains"/>
    <property type="match status" value="1"/>
</dbReference>
<dbReference type="Pfam" id="PF05221">
    <property type="entry name" value="AdoHcyase"/>
    <property type="match status" value="1"/>
</dbReference>
<name>A0A813FHE9_POLGL</name>
<reference evidence="6" key="1">
    <citation type="submission" date="2021-02" db="EMBL/GenBank/DDBJ databases">
        <authorList>
            <person name="Dougan E. K."/>
            <person name="Rhodes N."/>
            <person name="Thang M."/>
            <person name="Chan C."/>
        </authorList>
    </citation>
    <scope>NUCLEOTIDE SEQUENCE</scope>
</reference>
<protein>
    <recommendedName>
        <fullName evidence="5">S-adenosyl-L-homocysteine hydrolase NAD binding domain-containing protein</fullName>
    </recommendedName>
</protein>
<comment type="similarity">
    <text evidence="2">Belongs to the adenosylhomocysteinase family.</text>
</comment>
<evidence type="ECO:0000256" key="1">
    <source>
        <dbReference type="ARBA" id="ARBA00001911"/>
    </source>
</evidence>
<dbReference type="Proteomes" id="UP000654075">
    <property type="component" value="Unassembled WGS sequence"/>
</dbReference>
<dbReference type="Gene3D" id="3.40.50.720">
    <property type="entry name" value="NAD(P)-binding Rossmann-like Domain"/>
    <property type="match status" value="2"/>
</dbReference>
<keyword evidence="4" id="KW-0520">NAD</keyword>
<evidence type="ECO:0000259" key="5">
    <source>
        <dbReference type="SMART" id="SM00997"/>
    </source>
</evidence>
<feature type="domain" description="S-adenosyl-L-homocysteine hydrolase NAD binding" evidence="5">
    <location>
        <begin position="180"/>
        <end position="301"/>
    </location>
</feature>
<accession>A0A813FHE9</accession>
<evidence type="ECO:0000313" key="6">
    <source>
        <dbReference type="EMBL" id="CAE8613883.1"/>
    </source>
</evidence>
<sequence length="309" mass="33916">MALFSSFETFVALGARVRWCSFNVFSMQDHAAVAIAKAGTSAALAWKGESSSKHWWSTEQMMIVPTVPGEDGCDQFAEDGGDAYPIHKNKKFEEKYIKDGSLLNPVSTTKAELRYILQLLADFIDKIKYTCMTLKCKGVSHEITSGVHCHRETTATGEQLSPAINVNDYVTKLKFDYVLGCHHSLLDSIVYFTDAMIGGKRILVYGYSDVGRGCAISLRGIGAYVLLTENDPINAPVYIENNTIACDIGHFETGIDNEDLEPLFAVTVVNIKPQAIYLVFPGSSNGIIVLTSGRLMSCSFINQILAQLT</sequence>
<dbReference type="GO" id="GO:0033353">
    <property type="term" value="P:S-adenosylmethionine cycle"/>
    <property type="evidence" value="ECO:0007669"/>
    <property type="project" value="TreeGrafter"/>
</dbReference>
<organism evidence="6 7">
    <name type="scientific">Polarella glacialis</name>
    <name type="common">Dinoflagellate</name>
    <dbReference type="NCBI Taxonomy" id="89957"/>
    <lineage>
        <taxon>Eukaryota</taxon>
        <taxon>Sar</taxon>
        <taxon>Alveolata</taxon>
        <taxon>Dinophyceae</taxon>
        <taxon>Suessiales</taxon>
        <taxon>Suessiaceae</taxon>
        <taxon>Polarella</taxon>
    </lineage>
</organism>
<keyword evidence="3" id="KW-0554">One-carbon metabolism</keyword>
<comment type="cofactor">
    <cofactor evidence="1">
        <name>NAD(+)</name>
        <dbReference type="ChEBI" id="CHEBI:57540"/>
    </cofactor>
</comment>
<dbReference type="SUPFAM" id="SSF52283">
    <property type="entry name" value="Formate/glycerate dehydrogenase catalytic domain-like"/>
    <property type="match status" value="1"/>
</dbReference>
<dbReference type="EMBL" id="CAJNNV010025325">
    <property type="protein sequence ID" value="CAE8613883.1"/>
    <property type="molecule type" value="Genomic_DNA"/>
</dbReference>